<keyword evidence="3" id="KW-1185">Reference proteome</keyword>
<keyword evidence="1" id="KW-1133">Transmembrane helix</keyword>
<feature type="transmembrane region" description="Helical" evidence="1">
    <location>
        <begin position="186"/>
        <end position="209"/>
    </location>
</feature>
<feature type="transmembrane region" description="Helical" evidence="1">
    <location>
        <begin position="145"/>
        <end position="174"/>
    </location>
</feature>
<feature type="transmembrane region" description="Helical" evidence="1">
    <location>
        <begin position="68"/>
        <end position="84"/>
    </location>
</feature>
<protein>
    <submittedName>
        <fullName evidence="2">Uncharacterized protein</fullName>
    </submittedName>
</protein>
<gene>
    <name evidence="2" type="ORF">SAMN05216564_103406</name>
</gene>
<dbReference type="EMBL" id="FNPC01000003">
    <property type="protein sequence ID" value="SDY18156.1"/>
    <property type="molecule type" value="Genomic_DNA"/>
</dbReference>
<accession>A0A1H3HRL2</accession>
<name>A0A1H3HRL2_9EURY</name>
<feature type="transmembrane region" description="Helical" evidence="1">
    <location>
        <begin position="238"/>
        <end position="254"/>
    </location>
</feature>
<sequence>MTDHADSPNRRTSIGRETIECDVTPTIKERTDVDGCGCLDCRNVQTAATERTVLDALVWSVGLFRSRPSIVAFAGVIVLANRLLETDVITVLPLPVVDLFEAAAAFAFLFLIRAYVGTIVAGELTGDPVTIREGIQRSLARTPALVGVILLIVGFVLTIPSLVGLPLLVLVGVLPGDPVALVGFPVAAAVGGAVFLVPMLLLLFTFWFAPEACVIGRYGPVESLRVSWHVTTNYRGKFVLIVVLVLGSVLGLQLPASLPETGARLAWVAPAVDVIAASVSELLSIVWASAYAHVYVQAIVS</sequence>
<evidence type="ECO:0000313" key="3">
    <source>
        <dbReference type="Proteomes" id="UP000199079"/>
    </source>
</evidence>
<reference evidence="3" key="1">
    <citation type="submission" date="2016-10" db="EMBL/GenBank/DDBJ databases">
        <authorList>
            <person name="Varghese N."/>
            <person name="Submissions S."/>
        </authorList>
    </citation>
    <scope>NUCLEOTIDE SEQUENCE [LARGE SCALE GENOMIC DNA]</scope>
    <source>
        <strain evidence="3">DC30,IBRC 10041,KCTC 4046</strain>
    </source>
</reference>
<dbReference type="AlphaFoldDB" id="A0A1H3HRL2"/>
<dbReference type="Proteomes" id="UP000199079">
    <property type="component" value="Unassembled WGS sequence"/>
</dbReference>
<evidence type="ECO:0000256" key="1">
    <source>
        <dbReference type="SAM" id="Phobius"/>
    </source>
</evidence>
<organism evidence="2 3">
    <name type="scientific">Halopenitus persicus</name>
    <dbReference type="NCBI Taxonomy" id="1048396"/>
    <lineage>
        <taxon>Archaea</taxon>
        <taxon>Methanobacteriati</taxon>
        <taxon>Methanobacteriota</taxon>
        <taxon>Stenosarchaea group</taxon>
        <taxon>Halobacteria</taxon>
        <taxon>Halobacteriales</taxon>
        <taxon>Haloferacaceae</taxon>
        <taxon>Halopenitus</taxon>
    </lineage>
</organism>
<proteinExistence type="predicted"/>
<feature type="transmembrane region" description="Helical" evidence="1">
    <location>
        <begin position="104"/>
        <end position="124"/>
    </location>
</feature>
<feature type="transmembrane region" description="Helical" evidence="1">
    <location>
        <begin position="274"/>
        <end position="296"/>
    </location>
</feature>
<keyword evidence="1" id="KW-0812">Transmembrane</keyword>
<keyword evidence="1" id="KW-0472">Membrane</keyword>
<evidence type="ECO:0000313" key="2">
    <source>
        <dbReference type="EMBL" id="SDY18156.1"/>
    </source>
</evidence>